<dbReference type="EMBL" id="CP036291">
    <property type="protein sequence ID" value="QDU90823.1"/>
    <property type="molecule type" value="Genomic_DNA"/>
</dbReference>
<dbReference type="Proteomes" id="UP000317429">
    <property type="component" value="Chromosome"/>
</dbReference>
<feature type="transmembrane region" description="Helical" evidence="1">
    <location>
        <begin position="68"/>
        <end position="85"/>
    </location>
</feature>
<keyword evidence="1" id="KW-0812">Transmembrane</keyword>
<keyword evidence="3" id="KW-1185">Reference proteome</keyword>
<keyword evidence="1" id="KW-0472">Membrane</keyword>
<reference evidence="2 3" key="1">
    <citation type="submission" date="2019-02" db="EMBL/GenBank/DDBJ databases">
        <title>Deep-cultivation of Planctomycetes and their phenomic and genomic characterization uncovers novel biology.</title>
        <authorList>
            <person name="Wiegand S."/>
            <person name="Jogler M."/>
            <person name="Boedeker C."/>
            <person name="Pinto D."/>
            <person name="Vollmers J."/>
            <person name="Rivas-Marin E."/>
            <person name="Kohn T."/>
            <person name="Peeters S.H."/>
            <person name="Heuer A."/>
            <person name="Rast P."/>
            <person name="Oberbeckmann S."/>
            <person name="Bunk B."/>
            <person name="Jeske O."/>
            <person name="Meyerdierks A."/>
            <person name="Storesund J.E."/>
            <person name="Kallscheuer N."/>
            <person name="Luecker S."/>
            <person name="Lage O.M."/>
            <person name="Pohl T."/>
            <person name="Merkel B.J."/>
            <person name="Hornburger P."/>
            <person name="Mueller R.-W."/>
            <person name="Bruemmer F."/>
            <person name="Labrenz M."/>
            <person name="Spormann A.M."/>
            <person name="Op den Camp H."/>
            <person name="Overmann J."/>
            <person name="Amann R."/>
            <person name="Jetten M.S.M."/>
            <person name="Mascher T."/>
            <person name="Medema M.H."/>
            <person name="Devos D.P."/>
            <person name="Kaster A.-K."/>
            <person name="Ovreas L."/>
            <person name="Rohde M."/>
            <person name="Galperin M.Y."/>
            <person name="Jogler C."/>
        </authorList>
    </citation>
    <scope>NUCLEOTIDE SEQUENCE [LARGE SCALE GENOMIC DNA]</scope>
    <source>
        <strain evidence="2 3">Pla175</strain>
    </source>
</reference>
<dbReference type="AlphaFoldDB" id="A0A518DH73"/>
<name>A0A518DH73_9BACT</name>
<keyword evidence="1" id="KW-1133">Transmembrane helix</keyword>
<evidence type="ECO:0000256" key="1">
    <source>
        <dbReference type="SAM" id="Phobius"/>
    </source>
</evidence>
<evidence type="ECO:0000313" key="2">
    <source>
        <dbReference type="EMBL" id="QDU90823.1"/>
    </source>
</evidence>
<accession>A0A518DH73</accession>
<organism evidence="2 3">
    <name type="scientific">Pirellulimonas nuda</name>
    <dbReference type="NCBI Taxonomy" id="2528009"/>
    <lineage>
        <taxon>Bacteria</taxon>
        <taxon>Pseudomonadati</taxon>
        <taxon>Planctomycetota</taxon>
        <taxon>Planctomycetia</taxon>
        <taxon>Pirellulales</taxon>
        <taxon>Lacipirellulaceae</taxon>
        <taxon>Pirellulimonas</taxon>
    </lineage>
</organism>
<evidence type="ECO:0000313" key="3">
    <source>
        <dbReference type="Proteomes" id="UP000317429"/>
    </source>
</evidence>
<protein>
    <submittedName>
        <fullName evidence="2">Uncharacterized protein</fullName>
    </submittedName>
</protein>
<gene>
    <name evidence="2" type="ORF">Pla175_42360</name>
</gene>
<feature type="transmembrane region" description="Helical" evidence="1">
    <location>
        <begin position="32"/>
        <end position="56"/>
    </location>
</feature>
<sequence length="587" mass="64733">MGECRLKYALTVTGGLAAIALAAPGIVVLGYVALIVPGLILTAAPTAFVYLAGAAVIRRLSPTKSPTAFLPAALCVALVLGWAAMQPGRLRAITAYESQLLPDVQAGAPLEIDGHVRIEMPHRRGEPECDYLCLALLDCPGVRSTTLVSSNRDNRFEEPCVAGYALEPAEADREPGLFPTGPGRLVREHPTLVRKHAGRNFFTAMKAVEADWAVRLSDTERLRTAEPVSAEAADWVIRFEDRSNDPTARVRRVTISDATGAIRFRRSYVETAAPARVFYLGFDVQWGAGMISNASFRVGRERLSLGDRSLRLEPALLAALRLPMPRQDAGAIDLLRQQVQQAMDDPDATPVRIDMARRYLGLFLFDANERDHLLIAQIVSDHRVRDLEEQLTNVYSERHTPVTMRDAFAKRIVMDHSSPSLRRWLAERLASLPVGAFAEPTATHLAIWETPAIYTEAAPFIARVADLGPARAVPVLEAALETALRVPSWSGRRRLVEGVRSGFARLGPGGAPAAAWIQELFLRRPSPILNNAGDADDWRFALARMGVAIDDLPFFPNQSEHDADQIRRRIADRLRRHEQFDPEEGDR</sequence>
<dbReference type="KEGG" id="pnd:Pla175_42360"/>
<proteinExistence type="predicted"/>